<keyword evidence="1" id="KW-1185">Reference proteome</keyword>
<dbReference type="PANTHER" id="PTHR24024">
    <property type="entry name" value="PULMONARY SURFACTANT-ASSOCIATED PROTEIN A"/>
    <property type="match status" value="1"/>
</dbReference>
<evidence type="ECO:0000313" key="3">
    <source>
        <dbReference type="ZFIN" id="ZDB-GENE-070912-285"/>
    </source>
</evidence>
<dbReference type="SMART" id="SM00034">
    <property type="entry name" value="CLECT"/>
    <property type="match status" value="1"/>
</dbReference>
<dbReference type="Gene3D" id="3.10.100.10">
    <property type="entry name" value="Mannose-Binding Protein A, subunit A"/>
    <property type="match status" value="1"/>
</dbReference>
<accession>A0A8M9Q0P0</accession>
<organism evidence="1 2">
    <name type="scientific">Danio rerio</name>
    <name type="common">Zebrafish</name>
    <name type="synonym">Brachydanio rerio</name>
    <dbReference type="NCBI Taxonomy" id="7955"/>
    <lineage>
        <taxon>Eukaryota</taxon>
        <taxon>Metazoa</taxon>
        <taxon>Chordata</taxon>
        <taxon>Craniata</taxon>
        <taxon>Vertebrata</taxon>
        <taxon>Euteleostomi</taxon>
        <taxon>Actinopterygii</taxon>
        <taxon>Neopterygii</taxon>
        <taxon>Teleostei</taxon>
        <taxon>Ostariophysi</taxon>
        <taxon>Cypriniformes</taxon>
        <taxon>Danionidae</taxon>
        <taxon>Danioninae</taxon>
        <taxon>Danio</taxon>
    </lineage>
</organism>
<name>A0A8M9Q0P0_DANRE</name>
<dbReference type="Gene3D" id="1.20.5.320">
    <property type="entry name" value="6-Phosphogluconate Dehydrogenase, domain 3"/>
    <property type="match status" value="1"/>
</dbReference>
<dbReference type="AGR" id="ZFIN:ZDB-GENE-070912-285"/>
<evidence type="ECO:0000313" key="2">
    <source>
        <dbReference type="RefSeq" id="XP_021326930.3"/>
    </source>
</evidence>
<dbReference type="GO" id="GO:0030246">
    <property type="term" value="F:carbohydrate binding"/>
    <property type="evidence" value="ECO:0007669"/>
    <property type="project" value="UniProtKB-KW"/>
</dbReference>
<dbReference type="InterPro" id="IPR016186">
    <property type="entry name" value="C-type_lectin-like/link_sf"/>
</dbReference>
<evidence type="ECO:0000313" key="1">
    <source>
        <dbReference type="Proteomes" id="UP000000437"/>
    </source>
</evidence>
<dbReference type="SUPFAM" id="SSF56436">
    <property type="entry name" value="C-type lectin-like"/>
    <property type="match status" value="1"/>
</dbReference>
<reference evidence="2" key="1">
    <citation type="submission" date="2025-08" db="UniProtKB">
        <authorList>
            <consortium name="RefSeq"/>
        </authorList>
    </citation>
    <scope>IDENTIFICATION</scope>
    <source>
        <strain evidence="2">Tuebingen</strain>
        <tissue evidence="2">Fibroblasts and whole tissue</tissue>
    </source>
</reference>
<dbReference type="KEGG" id="dre:100007982"/>
<dbReference type="GeneTree" id="ENSGT00940000154368"/>
<dbReference type="Pfam" id="PF00059">
    <property type="entry name" value="Lectin_C"/>
    <property type="match status" value="1"/>
</dbReference>
<protein>
    <submittedName>
        <fullName evidence="2">Uncharacterized protein hbl1 isoform X1</fullName>
    </submittedName>
</protein>
<gene>
    <name evidence="2 3" type="primary">hbl1</name>
</gene>
<dbReference type="GO" id="GO:0005581">
    <property type="term" value="C:collagen trimer"/>
    <property type="evidence" value="ECO:0007669"/>
    <property type="project" value="UniProtKB-KW"/>
</dbReference>
<dbReference type="Proteomes" id="UP000000437">
    <property type="component" value="Chromosome 2"/>
</dbReference>
<dbReference type="Pfam" id="PF01391">
    <property type="entry name" value="Collagen"/>
    <property type="match status" value="1"/>
</dbReference>
<dbReference type="InterPro" id="IPR018378">
    <property type="entry name" value="C-type_lectin_CS"/>
</dbReference>
<dbReference type="ZFIN" id="ZDB-GENE-070912-285">
    <property type="gene designation" value="hbl1"/>
</dbReference>
<dbReference type="PROSITE" id="PS00615">
    <property type="entry name" value="C_TYPE_LECTIN_1"/>
    <property type="match status" value="1"/>
</dbReference>
<dbReference type="CTD" id="100007982"/>
<sequence length="297" mass="31459">MTRIHAWRRGVYSKKTPFSSHVGNFSFVVFVRSLKERLSIEAQMALLKLFLGALLLLQLVLQLLAGAADPQTLNCPAYAGVPGTPGHNGLPGRDGRDGRDGVTGPKGEKGEPGVSVQGPPGKAGPPGPDGAQGESGPPGSPGSESVIESLKSEIQNLKAKIDTIEKAASFSNFRKVGQKYYVTDRIFGTFDNGIKLCESSSGTLVVPKSSAENQALVRVAASSGLINEKPYIGVTDKETEGQFVDIEGKQLTFTKWGPGQPDDYQGAQDCGVIDVSGTWDDGNCGDIRPIICEIDIK</sequence>
<dbReference type="InterPro" id="IPR051077">
    <property type="entry name" value="Ca-dependent_lectin"/>
</dbReference>
<dbReference type="InterPro" id="IPR001304">
    <property type="entry name" value="C-type_lectin-like"/>
</dbReference>
<dbReference type="PANTHER" id="PTHR24024:SF15">
    <property type="entry name" value="PULMONARY SURFACTANT-ASSOCIATED PROTEIN D"/>
    <property type="match status" value="1"/>
</dbReference>
<dbReference type="InterPro" id="IPR008160">
    <property type="entry name" value="Collagen"/>
</dbReference>
<dbReference type="InterPro" id="IPR016187">
    <property type="entry name" value="CTDL_fold"/>
</dbReference>
<dbReference type="PROSITE" id="PS50041">
    <property type="entry name" value="C_TYPE_LECTIN_2"/>
    <property type="match status" value="1"/>
</dbReference>
<proteinExistence type="predicted"/>
<dbReference type="RefSeq" id="XP_021326930.3">
    <property type="nucleotide sequence ID" value="XM_021471255.3"/>
</dbReference>